<dbReference type="STRING" id="294747.C5MB13"/>
<dbReference type="GeneID" id="8295977"/>
<keyword evidence="2" id="KW-1185">Reference proteome</keyword>
<name>C5MB13_CANTT</name>
<dbReference type="eggNOG" id="ENOG502RPYD">
    <property type="taxonomic scope" value="Eukaryota"/>
</dbReference>
<accession>C5MB13</accession>
<dbReference type="KEGG" id="ctp:CTRG_03255"/>
<reference evidence="1 2" key="1">
    <citation type="journal article" date="2009" name="Nature">
        <title>Evolution of pathogenicity and sexual reproduction in eight Candida genomes.</title>
        <authorList>
            <person name="Butler G."/>
            <person name="Rasmussen M.D."/>
            <person name="Lin M.F."/>
            <person name="Santos M.A."/>
            <person name="Sakthikumar S."/>
            <person name="Munro C.A."/>
            <person name="Rheinbay E."/>
            <person name="Grabherr M."/>
            <person name="Forche A."/>
            <person name="Reedy J.L."/>
            <person name="Agrafioti I."/>
            <person name="Arnaud M.B."/>
            <person name="Bates S."/>
            <person name="Brown A.J."/>
            <person name="Brunke S."/>
            <person name="Costanzo M.C."/>
            <person name="Fitzpatrick D.A."/>
            <person name="de Groot P.W."/>
            <person name="Harris D."/>
            <person name="Hoyer L.L."/>
            <person name="Hube B."/>
            <person name="Klis F.M."/>
            <person name="Kodira C."/>
            <person name="Lennard N."/>
            <person name="Logue M.E."/>
            <person name="Martin R."/>
            <person name="Neiman A.M."/>
            <person name="Nikolaou E."/>
            <person name="Quail M.A."/>
            <person name="Quinn J."/>
            <person name="Santos M.C."/>
            <person name="Schmitzberger F.F."/>
            <person name="Sherlock G."/>
            <person name="Shah P."/>
            <person name="Silverstein K.A."/>
            <person name="Skrzypek M.S."/>
            <person name="Soll D."/>
            <person name="Staggs R."/>
            <person name="Stansfield I."/>
            <person name="Stumpf M.P."/>
            <person name="Sudbery P.E."/>
            <person name="Srikantha T."/>
            <person name="Zeng Q."/>
            <person name="Berman J."/>
            <person name="Berriman M."/>
            <person name="Heitman J."/>
            <person name="Gow N.A."/>
            <person name="Lorenz M.C."/>
            <person name="Birren B.W."/>
            <person name="Kellis M."/>
            <person name="Cuomo C.A."/>
        </authorList>
    </citation>
    <scope>NUCLEOTIDE SEQUENCE [LARGE SCALE GENOMIC DNA]</scope>
    <source>
        <strain evidence="2">ATCC MYA-3404 / T1</strain>
    </source>
</reference>
<protein>
    <submittedName>
        <fullName evidence="1">Uncharacterized protein</fullName>
    </submittedName>
</protein>
<evidence type="ECO:0000313" key="2">
    <source>
        <dbReference type="Proteomes" id="UP000002037"/>
    </source>
</evidence>
<sequence>MNLLLRRFNSTFSNGSLFLKSIDKLSLRVKNEQARHSGALLKCIDLLIEKYQPLLIQKFNINPNISDQYKIQQEIWDHLKRMRSIYKDNNKRLREKSMKNNQVLYTKEYREFIRELYPINIKSKKKIFDSEVKYFDFVNNSKKHLNINHDELYKRYLDLPSPAPRYMNHEDLENFINNFILRRKHYANSNQIEGCIIKENFQGAIKTINRQNEDRKIYKEMCIKVINDIHMSNLPVTRNEQIRLIYLSYFKDRQDIIKYIDKNNEKLNYPEYNWNDYSAMLESFGERDDILGILLFLATRHDEFDIIKDILPRVGLGELINSNNINSSMIKLKDISLNHLLFYFTYYIIDRPEYEMYLTNTIDYITNNVSIIETEMINAVLSSLIQLAHIKQAQMLFEAAFFQDVGSSQQDIDNSETILYKKFTSEDGQIFKEWLSIFINLKEITQDKDIIYKLIPRDTSFVVFIDGYCKYGEFSQVKQMIYIMENFAKQPLTTRMYTRIFTGFMKRAGQSGWELDEFIEILTRLVRDIDGKESTPGYLNKLINDGSVEVSDHGEPTSSSMMIGQHSSLGIYENTNILRLSNLLMETMISGLESLLQSEGNTTHDDALESLKNLRDKREVMLENQHQKAGSVYYADRLDYVNKAILFETFSIVSRL</sequence>
<proteinExistence type="predicted"/>
<dbReference type="OrthoDB" id="4017550at2759"/>
<dbReference type="VEuPathDB" id="FungiDB:CTRG_03255"/>
<dbReference type="EMBL" id="GG692398">
    <property type="protein sequence ID" value="EER32830.1"/>
    <property type="molecule type" value="Genomic_DNA"/>
</dbReference>
<dbReference type="RefSeq" id="XP_002548958.1">
    <property type="nucleotide sequence ID" value="XM_002548912.1"/>
</dbReference>
<evidence type="ECO:0000313" key="1">
    <source>
        <dbReference type="EMBL" id="EER32830.1"/>
    </source>
</evidence>
<dbReference type="HOGENOM" id="CLU_417961_0_0_1"/>
<gene>
    <name evidence="1" type="ORF">CTRG_03255</name>
</gene>
<organism evidence="1 2">
    <name type="scientific">Candida tropicalis (strain ATCC MYA-3404 / T1)</name>
    <name type="common">Yeast</name>
    <dbReference type="NCBI Taxonomy" id="294747"/>
    <lineage>
        <taxon>Eukaryota</taxon>
        <taxon>Fungi</taxon>
        <taxon>Dikarya</taxon>
        <taxon>Ascomycota</taxon>
        <taxon>Saccharomycotina</taxon>
        <taxon>Pichiomycetes</taxon>
        <taxon>Debaryomycetaceae</taxon>
        <taxon>Candida/Lodderomyces clade</taxon>
        <taxon>Candida</taxon>
    </lineage>
</organism>
<dbReference type="AlphaFoldDB" id="C5MB13"/>
<dbReference type="Proteomes" id="UP000002037">
    <property type="component" value="Unassembled WGS sequence"/>
</dbReference>